<sequence length="269" mass="27849">MSTLTLDPPRGAVGAGEAARRALLFGLAIQLALLAPSLIALGFDDRALNGTSVWSKPVKFQLSLVLLLGTLILLVPLAPPTRGLARACRIIATAAIYEIAYITLQAARGRASHFNKETPVEAAMYSLMGVVVMVMVVAVGWIGFRIWRGPARPGGEGLRQGAALGLMVGAALTVATAGVLAQGTGHWVGGVPTDAGGLPLFGWSRTGGDLRVPHFFATHVMQALPLLGLAADRLAPRRAVPLVWAGVGVSLLVVAATFAQAMAGRPFPG</sequence>
<organism evidence="2 3">
    <name type="scientific">Rhodovulum sulfidophilum</name>
    <name type="common">Rhodobacter sulfidophilus</name>
    <dbReference type="NCBI Taxonomy" id="35806"/>
    <lineage>
        <taxon>Bacteria</taxon>
        <taxon>Pseudomonadati</taxon>
        <taxon>Pseudomonadota</taxon>
        <taxon>Alphaproteobacteria</taxon>
        <taxon>Rhodobacterales</taxon>
        <taxon>Paracoccaceae</taxon>
        <taxon>Rhodovulum</taxon>
    </lineage>
</organism>
<comment type="caution">
    <text evidence="2">The sequence shown here is derived from an EMBL/GenBank/DDBJ whole genome shotgun (WGS) entry which is preliminary data.</text>
</comment>
<reference evidence="2 3" key="1">
    <citation type="submission" date="2017-08" db="EMBL/GenBank/DDBJ databases">
        <title>Infants hospitalized years apart are colonized by the same room-sourced microbial strains.</title>
        <authorList>
            <person name="Brooks B."/>
            <person name="Olm M.R."/>
            <person name="Firek B.A."/>
            <person name="Baker R."/>
            <person name="Thomas B.C."/>
            <person name="Morowitz M.J."/>
            <person name="Banfield J.F."/>
        </authorList>
    </citation>
    <scope>NUCLEOTIDE SEQUENCE [LARGE SCALE GENOMIC DNA]</scope>
    <source>
        <strain evidence="2">S2_005_002_R2_34</strain>
    </source>
</reference>
<feature type="transmembrane region" description="Helical" evidence="1">
    <location>
        <begin position="212"/>
        <end position="230"/>
    </location>
</feature>
<keyword evidence="1" id="KW-1133">Transmembrane helix</keyword>
<proteinExistence type="predicted"/>
<feature type="transmembrane region" description="Helical" evidence="1">
    <location>
        <begin position="242"/>
        <end position="263"/>
    </location>
</feature>
<keyword evidence="1" id="KW-0472">Membrane</keyword>
<feature type="transmembrane region" description="Helical" evidence="1">
    <location>
        <begin position="21"/>
        <end position="40"/>
    </location>
</feature>
<dbReference type="EMBL" id="QFPW01000005">
    <property type="protein sequence ID" value="PZQ50080.1"/>
    <property type="molecule type" value="Genomic_DNA"/>
</dbReference>
<gene>
    <name evidence="2" type="ORF">DI556_08385</name>
</gene>
<evidence type="ECO:0000313" key="3">
    <source>
        <dbReference type="Proteomes" id="UP000249185"/>
    </source>
</evidence>
<dbReference type="AlphaFoldDB" id="A0A2W5QF60"/>
<protein>
    <submittedName>
        <fullName evidence="2">Uncharacterized protein</fullName>
    </submittedName>
</protein>
<evidence type="ECO:0000256" key="1">
    <source>
        <dbReference type="SAM" id="Phobius"/>
    </source>
</evidence>
<accession>A0A2W5QF60</accession>
<feature type="transmembrane region" description="Helical" evidence="1">
    <location>
        <begin position="60"/>
        <end position="78"/>
    </location>
</feature>
<dbReference type="Proteomes" id="UP000249185">
    <property type="component" value="Unassembled WGS sequence"/>
</dbReference>
<feature type="transmembrane region" description="Helical" evidence="1">
    <location>
        <begin position="162"/>
        <end position="181"/>
    </location>
</feature>
<feature type="transmembrane region" description="Helical" evidence="1">
    <location>
        <begin position="90"/>
        <end position="107"/>
    </location>
</feature>
<feature type="transmembrane region" description="Helical" evidence="1">
    <location>
        <begin position="122"/>
        <end position="142"/>
    </location>
</feature>
<evidence type="ECO:0000313" key="2">
    <source>
        <dbReference type="EMBL" id="PZQ50080.1"/>
    </source>
</evidence>
<keyword evidence="1" id="KW-0812">Transmembrane</keyword>
<name>A0A2W5QF60_RHOSU</name>